<keyword evidence="4 11" id="KW-1133">Transmembrane helix</keyword>
<dbReference type="InterPro" id="IPR015683">
    <property type="entry name" value="Ionotropic_Glu_rcpt"/>
</dbReference>
<dbReference type="Pfam" id="PF00060">
    <property type="entry name" value="Lig_chan"/>
    <property type="match status" value="1"/>
</dbReference>
<sequence>MHSSIPGSNLFSVLIITFIISAEEKLERFLSRIVILVWMFVLLVLTSSYTASFASMLTVQQLSPTVTDVHELRKKGEYVGFRRGSYIEGLLVDIGFERSKIRPYDTHDEFYGALSNGSKNGGIAALVLEVPYIKLFLNKYNKGYTMVGPIYKSAGFAFVSLTTPTKTFISYLLKNETKFDLPASQSCKCYAHLIPLILHSLLQ</sequence>
<dbReference type="GO" id="GO:0015276">
    <property type="term" value="F:ligand-gated monoatomic ion channel activity"/>
    <property type="evidence" value="ECO:0007669"/>
    <property type="project" value="InterPro"/>
</dbReference>
<evidence type="ECO:0000313" key="13">
    <source>
        <dbReference type="EMBL" id="KAK1609399.1"/>
    </source>
</evidence>
<evidence type="ECO:0000259" key="12">
    <source>
        <dbReference type="Pfam" id="PF00060"/>
    </source>
</evidence>
<keyword evidence="5" id="KW-0406">Ion transport</keyword>
<evidence type="ECO:0000256" key="3">
    <source>
        <dbReference type="ARBA" id="ARBA00022692"/>
    </source>
</evidence>
<evidence type="ECO:0000313" key="14">
    <source>
        <dbReference type="Proteomes" id="UP001231189"/>
    </source>
</evidence>
<feature type="transmembrane region" description="Helical" evidence="11">
    <location>
        <begin position="34"/>
        <end position="57"/>
    </location>
</feature>
<reference evidence="13" key="1">
    <citation type="submission" date="2023-07" db="EMBL/GenBank/DDBJ databases">
        <title>A chromosome-level genome assembly of Lolium multiflorum.</title>
        <authorList>
            <person name="Chen Y."/>
            <person name="Copetti D."/>
            <person name="Kolliker R."/>
            <person name="Studer B."/>
        </authorList>
    </citation>
    <scope>NUCLEOTIDE SEQUENCE</scope>
    <source>
        <strain evidence="13">02402/16</strain>
        <tissue evidence="13">Leaf</tissue>
    </source>
</reference>
<dbReference type="PANTHER" id="PTHR18966">
    <property type="entry name" value="IONOTROPIC GLUTAMATE RECEPTOR"/>
    <property type="match status" value="1"/>
</dbReference>
<evidence type="ECO:0000256" key="1">
    <source>
        <dbReference type="ARBA" id="ARBA00004141"/>
    </source>
</evidence>
<dbReference type="Gene3D" id="1.10.287.70">
    <property type="match status" value="1"/>
</dbReference>
<dbReference type="SUPFAM" id="SSF53850">
    <property type="entry name" value="Periplasmic binding protein-like II"/>
    <property type="match status" value="1"/>
</dbReference>
<evidence type="ECO:0000256" key="9">
    <source>
        <dbReference type="ARBA" id="ARBA00023286"/>
    </source>
</evidence>
<keyword evidence="14" id="KW-1185">Reference proteome</keyword>
<proteinExistence type="predicted"/>
<evidence type="ECO:0000256" key="5">
    <source>
        <dbReference type="ARBA" id="ARBA00023065"/>
    </source>
</evidence>
<dbReference type="FunFam" id="3.40.190.10:FF:000213">
    <property type="entry name" value="Glutamate receptor"/>
    <property type="match status" value="1"/>
</dbReference>
<comment type="caution">
    <text evidence="13">The sequence shown here is derived from an EMBL/GenBank/DDBJ whole genome shotgun (WGS) entry which is preliminary data.</text>
</comment>
<feature type="domain" description="Ionotropic glutamate receptor C-terminal" evidence="12">
    <location>
        <begin position="12"/>
        <end position="139"/>
    </location>
</feature>
<evidence type="ECO:0000256" key="2">
    <source>
        <dbReference type="ARBA" id="ARBA00022448"/>
    </source>
</evidence>
<feature type="transmembrane region" description="Helical" evidence="11">
    <location>
        <begin position="6"/>
        <end position="22"/>
    </location>
</feature>
<dbReference type="GO" id="GO:0016020">
    <property type="term" value="C:membrane"/>
    <property type="evidence" value="ECO:0007669"/>
    <property type="project" value="UniProtKB-SubCell"/>
</dbReference>
<organism evidence="13 14">
    <name type="scientific">Lolium multiflorum</name>
    <name type="common">Italian ryegrass</name>
    <name type="synonym">Lolium perenne subsp. multiflorum</name>
    <dbReference type="NCBI Taxonomy" id="4521"/>
    <lineage>
        <taxon>Eukaryota</taxon>
        <taxon>Viridiplantae</taxon>
        <taxon>Streptophyta</taxon>
        <taxon>Embryophyta</taxon>
        <taxon>Tracheophyta</taxon>
        <taxon>Spermatophyta</taxon>
        <taxon>Magnoliopsida</taxon>
        <taxon>Liliopsida</taxon>
        <taxon>Poales</taxon>
        <taxon>Poaceae</taxon>
        <taxon>BOP clade</taxon>
        <taxon>Pooideae</taxon>
        <taxon>Poodae</taxon>
        <taxon>Poeae</taxon>
        <taxon>Poeae Chloroplast Group 2 (Poeae type)</taxon>
        <taxon>Loliodinae</taxon>
        <taxon>Loliinae</taxon>
        <taxon>Lolium</taxon>
    </lineage>
</organism>
<evidence type="ECO:0000256" key="6">
    <source>
        <dbReference type="ARBA" id="ARBA00023136"/>
    </source>
</evidence>
<accession>A0AAD8QWW3</accession>
<gene>
    <name evidence="13" type="ORF">QYE76_033072</name>
</gene>
<keyword evidence="8" id="KW-0325">Glycoprotein</keyword>
<comment type="subcellular location">
    <subcellularLocation>
        <location evidence="1">Membrane</location>
        <topology evidence="1">Multi-pass membrane protein</topology>
    </subcellularLocation>
</comment>
<keyword evidence="9" id="KW-1071">Ligand-gated ion channel</keyword>
<keyword evidence="6 11" id="KW-0472">Membrane</keyword>
<evidence type="ECO:0000256" key="10">
    <source>
        <dbReference type="ARBA" id="ARBA00023303"/>
    </source>
</evidence>
<evidence type="ECO:0000256" key="4">
    <source>
        <dbReference type="ARBA" id="ARBA00022989"/>
    </source>
</evidence>
<dbReference type="AlphaFoldDB" id="A0AAD8QWW3"/>
<dbReference type="InterPro" id="IPR001320">
    <property type="entry name" value="Iontro_rcpt_C"/>
</dbReference>
<dbReference type="EMBL" id="JAUUTY010000007">
    <property type="protein sequence ID" value="KAK1609399.1"/>
    <property type="molecule type" value="Genomic_DNA"/>
</dbReference>
<evidence type="ECO:0000256" key="8">
    <source>
        <dbReference type="ARBA" id="ARBA00023180"/>
    </source>
</evidence>
<keyword evidence="10" id="KW-0407">Ion channel</keyword>
<name>A0AAD8QWW3_LOLMU</name>
<keyword evidence="3 11" id="KW-0812">Transmembrane</keyword>
<keyword evidence="2" id="KW-0813">Transport</keyword>
<protein>
    <recommendedName>
        <fullName evidence="12">Ionotropic glutamate receptor C-terminal domain-containing protein</fullName>
    </recommendedName>
</protein>
<dbReference type="Proteomes" id="UP001231189">
    <property type="component" value="Unassembled WGS sequence"/>
</dbReference>
<evidence type="ECO:0000256" key="7">
    <source>
        <dbReference type="ARBA" id="ARBA00023170"/>
    </source>
</evidence>
<evidence type="ECO:0000256" key="11">
    <source>
        <dbReference type="SAM" id="Phobius"/>
    </source>
</evidence>
<keyword evidence="7" id="KW-0675">Receptor</keyword>